<evidence type="ECO:0000313" key="2">
    <source>
        <dbReference type="Proteomes" id="UP000029273"/>
    </source>
</evidence>
<proteinExistence type="predicted"/>
<comment type="caution">
    <text evidence="1">The sequence shown here is derived from an EMBL/GenBank/DDBJ whole genome shotgun (WGS) entry which is preliminary data.</text>
</comment>
<organism evidence="1 2">
    <name type="scientific">Acidihalobacter prosperus</name>
    <dbReference type="NCBI Taxonomy" id="160660"/>
    <lineage>
        <taxon>Bacteria</taxon>
        <taxon>Pseudomonadati</taxon>
        <taxon>Pseudomonadota</taxon>
        <taxon>Gammaproteobacteria</taxon>
        <taxon>Chromatiales</taxon>
        <taxon>Ectothiorhodospiraceae</taxon>
        <taxon>Acidihalobacter</taxon>
    </lineage>
</organism>
<reference evidence="1 2" key="1">
    <citation type="journal article" date="2014" name="Genome Announc.">
        <title>Draft Genome Sequence of the Iron-Oxidizing, Acidophilic, and Halotolerant 'Thiobacillus prosperus' Type Strain DSM 5130.</title>
        <authorList>
            <person name="Ossandon F.J."/>
            <person name="Cardenas J.P."/>
            <person name="Corbett M."/>
            <person name="Quatrini R."/>
            <person name="Holmes D.S."/>
            <person name="Watkin E."/>
        </authorList>
    </citation>
    <scope>NUCLEOTIDE SEQUENCE [LARGE SCALE GENOMIC DNA]</scope>
    <source>
        <strain evidence="1 2">DSM 5130</strain>
    </source>
</reference>
<protein>
    <recommendedName>
        <fullName evidence="3">DUF1840 domain-containing protein</fullName>
    </recommendedName>
</protein>
<sequence length="102" mass="10920">MLVIFSTPAYADIMMFGDVAVRLIRMMGHSGTVPGAIVAEDVPAALTRLQASLAVSAPQADAGQVGYDDEPAVGLPLRARPLIELLTAAASKRRDVMWDRQR</sequence>
<keyword evidence="2" id="KW-1185">Reference proteome</keyword>
<accession>A0A1A6C097</accession>
<dbReference type="Proteomes" id="UP000029273">
    <property type="component" value="Unassembled WGS sequence"/>
</dbReference>
<evidence type="ECO:0000313" key="1">
    <source>
        <dbReference type="EMBL" id="OBS07982.1"/>
    </source>
</evidence>
<evidence type="ECO:0008006" key="3">
    <source>
        <dbReference type="Google" id="ProtNLM"/>
    </source>
</evidence>
<dbReference type="EMBL" id="JQSG02000006">
    <property type="protein sequence ID" value="OBS07982.1"/>
    <property type="molecule type" value="Genomic_DNA"/>
</dbReference>
<dbReference type="AlphaFoldDB" id="A0A1A6C097"/>
<dbReference type="Pfam" id="PF08895">
    <property type="entry name" value="DUF1840"/>
    <property type="match status" value="1"/>
</dbReference>
<dbReference type="RefSeq" id="WP_065089650.1">
    <property type="nucleotide sequence ID" value="NZ_JQSG02000006.1"/>
</dbReference>
<name>A0A1A6C097_9GAMM</name>
<dbReference type="InterPro" id="IPR014991">
    <property type="entry name" value="DUF1840"/>
</dbReference>
<dbReference type="OrthoDB" id="5625523at2"/>
<gene>
    <name evidence="1" type="ORF">Thpro_022232</name>
</gene>